<keyword evidence="3" id="KW-0998">Cell outer membrane</keyword>
<comment type="subcellular location">
    <subcellularLocation>
        <location evidence="1">Cell outer membrane</location>
    </subcellularLocation>
</comment>
<evidence type="ECO:0000256" key="3">
    <source>
        <dbReference type="ARBA" id="ARBA00023237"/>
    </source>
</evidence>
<comment type="caution">
    <text evidence="6">The sequence shown here is derived from an EMBL/GenBank/DDBJ whole genome shotgun (WGS) entry which is preliminary data.</text>
</comment>
<dbReference type="SUPFAM" id="SSF103088">
    <property type="entry name" value="OmpA-like"/>
    <property type="match status" value="1"/>
</dbReference>
<evidence type="ECO:0000313" key="7">
    <source>
        <dbReference type="Proteomes" id="UP001169027"/>
    </source>
</evidence>
<dbReference type="PRINTS" id="PR01021">
    <property type="entry name" value="OMPADOMAIN"/>
</dbReference>
<sequence length="111" mass="11496">MPPAAADKDAVYFERGRAVLDATGRARLLGVAATLKSRPAMRAEVQGYVDASGDAAANKTLARDRAQAVRDALVAAGVAPGRIVLHEPPNLVGADSPALARRVDVVLAEAR</sequence>
<dbReference type="PANTHER" id="PTHR30329">
    <property type="entry name" value="STATOR ELEMENT OF FLAGELLAR MOTOR COMPLEX"/>
    <property type="match status" value="1"/>
</dbReference>
<name>A0ABT8S0R2_9BURK</name>
<dbReference type="InterPro" id="IPR050330">
    <property type="entry name" value="Bact_OuterMem_StrucFunc"/>
</dbReference>
<accession>A0ABT8S0R2</accession>
<feature type="domain" description="OmpA-like" evidence="5">
    <location>
        <begin position="1"/>
        <end position="111"/>
    </location>
</feature>
<evidence type="ECO:0000256" key="4">
    <source>
        <dbReference type="PROSITE-ProRule" id="PRU00473"/>
    </source>
</evidence>
<dbReference type="Proteomes" id="UP001169027">
    <property type="component" value="Unassembled WGS sequence"/>
</dbReference>
<evidence type="ECO:0000256" key="1">
    <source>
        <dbReference type="ARBA" id="ARBA00004442"/>
    </source>
</evidence>
<keyword evidence="7" id="KW-1185">Reference proteome</keyword>
<evidence type="ECO:0000313" key="6">
    <source>
        <dbReference type="EMBL" id="MDO1531799.1"/>
    </source>
</evidence>
<keyword evidence="2 4" id="KW-0472">Membrane</keyword>
<dbReference type="InterPro" id="IPR036737">
    <property type="entry name" value="OmpA-like_sf"/>
</dbReference>
<evidence type="ECO:0000256" key="2">
    <source>
        <dbReference type="ARBA" id="ARBA00023136"/>
    </source>
</evidence>
<dbReference type="PANTHER" id="PTHR30329:SF21">
    <property type="entry name" value="LIPOPROTEIN YIAD-RELATED"/>
    <property type="match status" value="1"/>
</dbReference>
<organism evidence="6 7">
    <name type="scientific">Variovorax ginsengisoli</name>
    <dbReference type="NCBI Taxonomy" id="363844"/>
    <lineage>
        <taxon>Bacteria</taxon>
        <taxon>Pseudomonadati</taxon>
        <taxon>Pseudomonadota</taxon>
        <taxon>Betaproteobacteria</taxon>
        <taxon>Burkholderiales</taxon>
        <taxon>Comamonadaceae</taxon>
        <taxon>Variovorax</taxon>
    </lineage>
</organism>
<dbReference type="Gene3D" id="3.30.1330.60">
    <property type="entry name" value="OmpA-like domain"/>
    <property type="match status" value="1"/>
</dbReference>
<proteinExistence type="predicted"/>
<dbReference type="Pfam" id="PF00691">
    <property type="entry name" value="OmpA"/>
    <property type="match status" value="1"/>
</dbReference>
<reference evidence="6" key="1">
    <citation type="submission" date="2023-06" db="EMBL/GenBank/DDBJ databases">
        <authorList>
            <person name="Jiang Y."/>
            <person name="Liu Q."/>
        </authorList>
    </citation>
    <scope>NUCLEOTIDE SEQUENCE</scope>
    <source>
        <strain evidence="6">CGMCC 1.12090</strain>
    </source>
</reference>
<dbReference type="InterPro" id="IPR006664">
    <property type="entry name" value="OMP_bac"/>
</dbReference>
<dbReference type="InterPro" id="IPR006665">
    <property type="entry name" value="OmpA-like"/>
</dbReference>
<dbReference type="PROSITE" id="PS51123">
    <property type="entry name" value="OMPA_2"/>
    <property type="match status" value="1"/>
</dbReference>
<gene>
    <name evidence="6" type="ORF">Q2T77_05820</name>
</gene>
<protein>
    <submittedName>
        <fullName evidence="6">OmpA family protein</fullName>
    </submittedName>
</protein>
<dbReference type="EMBL" id="JAUKVY010000003">
    <property type="protein sequence ID" value="MDO1531799.1"/>
    <property type="molecule type" value="Genomic_DNA"/>
</dbReference>
<evidence type="ECO:0000259" key="5">
    <source>
        <dbReference type="PROSITE" id="PS51123"/>
    </source>
</evidence>
<dbReference type="CDD" id="cd07185">
    <property type="entry name" value="OmpA_C-like"/>
    <property type="match status" value="1"/>
</dbReference>